<keyword evidence="3" id="KW-1185">Reference proteome</keyword>
<dbReference type="Proteomes" id="UP000024635">
    <property type="component" value="Unassembled WGS sequence"/>
</dbReference>
<feature type="transmembrane region" description="Helical" evidence="1">
    <location>
        <begin position="12"/>
        <end position="36"/>
    </location>
</feature>
<organism evidence="2 3">
    <name type="scientific">Ancylostoma ceylanicum</name>
    <dbReference type="NCBI Taxonomy" id="53326"/>
    <lineage>
        <taxon>Eukaryota</taxon>
        <taxon>Metazoa</taxon>
        <taxon>Ecdysozoa</taxon>
        <taxon>Nematoda</taxon>
        <taxon>Chromadorea</taxon>
        <taxon>Rhabditida</taxon>
        <taxon>Rhabditina</taxon>
        <taxon>Rhabditomorpha</taxon>
        <taxon>Strongyloidea</taxon>
        <taxon>Ancylostomatidae</taxon>
        <taxon>Ancylostomatinae</taxon>
        <taxon>Ancylostoma</taxon>
    </lineage>
</organism>
<keyword evidence="1" id="KW-0812">Transmembrane</keyword>
<accession>A0A016WFU5</accession>
<feature type="transmembrane region" description="Helical" evidence="1">
    <location>
        <begin position="56"/>
        <end position="77"/>
    </location>
</feature>
<reference evidence="3" key="1">
    <citation type="journal article" date="2015" name="Nat. Genet.">
        <title>The genome and transcriptome of the zoonotic hookworm Ancylostoma ceylanicum identify infection-specific gene families.</title>
        <authorList>
            <person name="Schwarz E.M."/>
            <person name="Hu Y."/>
            <person name="Antoshechkin I."/>
            <person name="Miller M.M."/>
            <person name="Sternberg P.W."/>
            <person name="Aroian R.V."/>
        </authorList>
    </citation>
    <scope>NUCLEOTIDE SEQUENCE</scope>
    <source>
        <strain evidence="3">HY135</strain>
    </source>
</reference>
<evidence type="ECO:0000313" key="3">
    <source>
        <dbReference type="Proteomes" id="UP000024635"/>
    </source>
</evidence>
<sequence>MQDRLSLGFMMQMGLQILLVLMTWIDVATFPLYVYHQSAGRNSVLFVNIYDLVRTTFLQWLPAISGLIIRWSIAGLFQKGEPQRNVAPVILTQTI</sequence>
<gene>
    <name evidence="2" type="primary">Acey_s0701.g1647</name>
    <name evidence="2" type="ORF">Y032_0701g1647</name>
</gene>
<dbReference type="EMBL" id="JARK01000301">
    <property type="protein sequence ID" value="EYC38694.1"/>
    <property type="molecule type" value="Genomic_DNA"/>
</dbReference>
<keyword evidence="1" id="KW-1133">Transmembrane helix</keyword>
<name>A0A016WFU5_9BILA</name>
<comment type="caution">
    <text evidence="2">The sequence shown here is derived from an EMBL/GenBank/DDBJ whole genome shotgun (WGS) entry which is preliminary data.</text>
</comment>
<proteinExistence type="predicted"/>
<dbReference type="AlphaFoldDB" id="A0A016WFU5"/>
<keyword evidence="1" id="KW-0472">Membrane</keyword>
<protein>
    <submittedName>
        <fullName evidence="2">Uncharacterized protein</fullName>
    </submittedName>
</protein>
<evidence type="ECO:0000256" key="1">
    <source>
        <dbReference type="SAM" id="Phobius"/>
    </source>
</evidence>
<evidence type="ECO:0000313" key="2">
    <source>
        <dbReference type="EMBL" id="EYC38694.1"/>
    </source>
</evidence>